<dbReference type="Gene3D" id="3.10.50.40">
    <property type="match status" value="1"/>
</dbReference>
<dbReference type="Proteomes" id="UP000660262">
    <property type="component" value="Unassembled WGS sequence"/>
</dbReference>
<keyword evidence="1" id="KW-0413">Isomerase</keyword>
<dbReference type="EMBL" id="BNJQ01000015">
    <property type="protein sequence ID" value="GHP06983.1"/>
    <property type="molecule type" value="Genomic_DNA"/>
</dbReference>
<name>A0A830HK63_9CHLO</name>
<evidence type="ECO:0000256" key="3">
    <source>
        <dbReference type="SAM" id="Phobius"/>
    </source>
</evidence>
<evidence type="ECO:0000256" key="4">
    <source>
        <dbReference type="SAM" id="SignalP"/>
    </source>
</evidence>
<keyword evidence="3" id="KW-1133">Transmembrane helix</keyword>
<dbReference type="SUPFAM" id="SSF54534">
    <property type="entry name" value="FKBP-like"/>
    <property type="match status" value="1"/>
</dbReference>
<dbReference type="GO" id="GO:0003755">
    <property type="term" value="F:peptidyl-prolyl cis-trans isomerase activity"/>
    <property type="evidence" value="ECO:0007669"/>
    <property type="project" value="UniProtKB-KW"/>
</dbReference>
<dbReference type="OrthoDB" id="1902587at2759"/>
<proteinExistence type="predicted"/>
<keyword evidence="3" id="KW-0812">Transmembrane</keyword>
<reference evidence="6" key="1">
    <citation type="submission" date="2020-10" db="EMBL/GenBank/DDBJ databases">
        <title>Unveiling of a novel bifunctional photoreceptor, Dualchrome1, isolated from a cosmopolitan green alga.</title>
        <authorList>
            <person name="Suzuki S."/>
            <person name="Kawachi M."/>
        </authorList>
    </citation>
    <scope>NUCLEOTIDE SEQUENCE</scope>
    <source>
        <strain evidence="6">NIES 2893</strain>
    </source>
</reference>
<gene>
    <name evidence="6" type="ORF">PPROV_000572700</name>
</gene>
<dbReference type="InterPro" id="IPR001179">
    <property type="entry name" value="PPIase_FKBP_dom"/>
</dbReference>
<feature type="signal peptide" evidence="4">
    <location>
        <begin position="1"/>
        <end position="20"/>
    </location>
</feature>
<comment type="catalytic activity">
    <reaction evidence="1">
        <text>[protein]-peptidylproline (omega=180) = [protein]-peptidylproline (omega=0)</text>
        <dbReference type="Rhea" id="RHEA:16237"/>
        <dbReference type="Rhea" id="RHEA-COMP:10747"/>
        <dbReference type="Rhea" id="RHEA-COMP:10748"/>
        <dbReference type="ChEBI" id="CHEBI:83833"/>
        <dbReference type="ChEBI" id="CHEBI:83834"/>
        <dbReference type="EC" id="5.2.1.8"/>
    </reaction>
</comment>
<feature type="transmembrane region" description="Helical" evidence="3">
    <location>
        <begin position="208"/>
        <end position="228"/>
    </location>
</feature>
<dbReference type="InterPro" id="IPR046357">
    <property type="entry name" value="PPIase_dom_sf"/>
</dbReference>
<evidence type="ECO:0000256" key="1">
    <source>
        <dbReference type="PROSITE-ProRule" id="PRU00277"/>
    </source>
</evidence>
<dbReference type="Pfam" id="PF00254">
    <property type="entry name" value="FKBP_C"/>
    <property type="match status" value="1"/>
</dbReference>
<dbReference type="AlphaFoldDB" id="A0A830HK63"/>
<keyword evidence="1" id="KW-0697">Rotamase</keyword>
<feature type="region of interest" description="Disordered" evidence="2">
    <location>
        <begin position="164"/>
        <end position="203"/>
    </location>
</feature>
<accession>A0A830HK63</accession>
<dbReference type="EC" id="5.2.1.8" evidence="1"/>
<feature type="chain" id="PRO_5032960775" description="peptidylprolyl isomerase" evidence="4">
    <location>
        <begin position="21"/>
        <end position="256"/>
    </location>
</feature>
<feature type="compositionally biased region" description="Polar residues" evidence="2">
    <location>
        <begin position="164"/>
        <end position="174"/>
    </location>
</feature>
<evidence type="ECO:0000313" key="6">
    <source>
        <dbReference type="EMBL" id="GHP06983.1"/>
    </source>
</evidence>
<organism evidence="6 7">
    <name type="scientific">Pycnococcus provasolii</name>
    <dbReference type="NCBI Taxonomy" id="41880"/>
    <lineage>
        <taxon>Eukaryota</taxon>
        <taxon>Viridiplantae</taxon>
        <taxon>Chlorophyta</taxon>
        <taxon>Pseudoscourfieldiophyceae</taxon>
        <taxon>Pseudoscourfieldiales</taxon>
        <taxon>Pycnococcaceae</taxon>
        <taxon>Pycnococcus</taxon>
    </lineage>
</organism>
<evidence type="ECO:0000259" key="5">
    <source>
        <dbReference type="PROSITE" id="PS50059"/>
    </source>
</evidence>
<feature type="domain" description="PPIase FKBP-type" evidence="5">
    <location>
        <begin position="62"/>
        <end position="160"/>
    </location>
</feature>
<sequence>MFAHTLTLAVAALALVAVQAAEVQVTKEQALPYLHNNTKGLDLAHFHIEEKVKGTGDEAFPGTQVLVTIAEAKAIGQNSTEGVVYQSNMKLHFEVGTNQVPLGINVGMFRMRVGGHRVLTVPPTMGEHMHHPRCASKQCLHKHIPMNATLVIDFTLDAAGDDVTPTTQAPVSPVTTSAAKSTRKEAAAAATTTTPEPSSQGGGGGGNGLAIGVVFVFAVLGVGAYVMYTKFGKGGNEEPKFDRLEDIEMSTTSSSS</sequence>
<keyword evidence="3" id="KW-0472">Membrane</keyword>
<dbReference type="PROSITE" id="PS50059">
    <property type="entry name" value="FKBP_PPIASE"/>
    <property type="match status" value="1"/>
</dbReference>
<keyword evidence="4" id="KW-0732">Signal</keyword>
<feature type="compositionally biased region" description="Basic and acidic residues" evidence="2">
    <location>
        <begin position="237"/>
        <end position="246"/>
    </location>
</feature>
<evidence type="ECO:0000313" key="7">
    <source>
        <dbReference type="Proteomes" id="UP000660262"/>
    </source>
</evidence>
<comment type="caution">
    <text evidence="6">The sequence shown here is derived from an EMBL/GenBank/DDBJ whole genome shotgun (WGS) entry which is preliminary data.</text>
</comment>
<feature type="region of interest" description="Disordered" evidence="2">
    <location>
        <begin position="237"/>
        <end position="256"/>
    </location>
</feature>
<keyword evidence="7" id="KW-1185">Reference proteome</keyword>
<protein>
    <recommendedName>
        <fullName evidence="1">peptidylprolyl isomerase</fullName>
        <ecNumber evidence="1">5.2.1.8</ecNumber>
    </recommendedName>
</protein>
<evidence type="ECO:0000256" key="2">
    <source>
        <dbReference type="SAM" id="MobiDB-lite"/>
    </source>
</evidence>
<feature type="compositionally biased region" description="Low complexity" evidence="2">
    <location>
        <begin position="187"/>
        <end position="199"/>
    </location>
</feature>